<reference evidence="2 3" key="1">
    <citation type="submission" date="2011-05" db="EMBL/GenBank/DDBJ databases">
        <title>Whole genome shotgun sequence of Gordonia alkanivorans NBRC 16433.</title>
        <authorList>
            <person name="Hosoyama A."/>
            <person name="Nakamura S."/>
            <person name="Takarada H."/>
            <person name="Tsuchikane K."/>
            <person name="Yamazaki S."/>
            <person name="Fujita N."/>
        </authorList>
    </citation>
    <scope>NUCLEOTIDE SEQUENCE [LARGE SCALE GENOMIC DNA]</scope>
    <source>
        <strain evidence="2 3">NBRC 16433</strain>
    </source>
</reference>
<sequence length="74" mass="7573">MSIPTGPLAYVVALIAAFAIAFGVGRAWGPQPEPVTHDAPSHGVVETTVPDSSPRGDTTHTDTDHGDVTNGGDH</sequence>
<evidence type="ECO:0000256" key="1">
    <source>
        <dbReference type="SAM" id="MobiDB-lite"/>
    </source>
</evidence>
<dbReference type="AlphaFoldDB" id="F9VTC0"/>
<name>F9VTC0_9ACTN</name>
<protein>
    <submittedName>
        <fullName evidence="2">Uncharacterized protein</fullName>
    </submittedName>
</protein>
<dbReference type="eggNOG" id="ENOG5031W36">
    <property type="taxonomic scope" value="Bacteria"/>
</dbReference>
<evidence type="ECO:0000313" key="2">
    <source>
        <dbReference type="EMBL" id="GAA11859.1"/>
    </source>
</evidence>
<proteinExistence type="predicted"/>
<dbReference type="GeneID" id="80259924"/>
<evidence type="ECO:0000313" key="3">
    <source>
        <dbReference type="Proteomes" id="UP000003558"/>
    </source>
</evidence>
<dbReference type="STRING" id="1027371.GOALK_045_00540"/>
<feature type="region of interest" description="Disordered" evidence="1">
    <location>
        <begin position="27"/>
        <end position="74"/>
    </location>
</feature>
<feature type="compositionally biased region" description="Basic and acidic residues" evidence="1">
    <location>
        <begin position="57"/>
        <end position="74"/>
    </location>
</feature>
<gene>
    <name evidence="2" type="ORF">GOALK_045_00540</name>
</gene>
<dbReference type="Proteomes" id="UP000003558">
    <property type="component" value="Unassembled WGS sequence"/>
</dbReference>
<dbReference type="RefSeq" id="WP_006358009.1">
    <property type="nucleotide sequence ID" value="NZ_BACI01000045.1"/>
</dbReference>
<dbReference type="EMBL" id="BACI01000045">
    <property type="protein sequence ID" value="GAA11859.1"/>
    <property type="molecule type" value="Genomic_DNA"/>
</dbReference>
<organism evidence="2 3">
    <name type="scientific">Gordonia alkanivorans NBRC 16433</name>
    <dbReference type="NCBI Taxonomy" id="1027371"/>
    <lineage>
        <taxon>Bacteria</taxon>
        <taxon>Bacillati</taxon>
        <taxon>Actinomycetota</taxon>
        <taxon>Actinomycetes</taxon>
        <taxon>Mycobacteriales</taxon>
        <taxon>Gordoniaceae</taxon>
        <taxon>Gordonia</taxon>
    </lineage>
</organism>
<comment type="caution">
    <text evidence="2">The sequence shown here is derived from an EMBL/GenBank/DDBJ whole genome shotgun (WGS) entry which is preliminary data.</text>
</comment>
<accession>F9VTC0</accession>